<evidence type="ECO:0000313" key="2">
    <source>
        <dbReference type="EMBL" id="VEL14898.1"/>
    </source>
</evidence>
<reference evidence="2" key="1">
    <citation type="submission" date="2018-11" db="EMBL/GenBank/DDBJ databases">
        <authorList>
            <consortium name="Pathogen Informatics"/>
        </authorList>
    </citation>
    <scope>NUCLEOTIDE SEQUENCE</scope>
</reference>
<comment type="caution">
    <text evidence="2">The sequence shown here is derived from an EMBL/GenBank/DDBJ whole genome shotgun (WGS) entry which is preliminary data.</text>
</comment>
<accession>A0A3S4ZY47</accession>
<feature type="region of interest" description="Disordered" evidence="1">
    <location>
        <begin position="1"/>
        <end position="29"/>
    </location>
</feature>
<feature type="compositionally biased region" description="Basic residues" evidence="1">
    <location>
        <begin position="1"/>
        <end position="12"/>
    </location>
</feature>
<gene>
    <name evidence="2" type="ORF">PXEA_LOCUS8338</name>
</gene>
<dbReference type="Proteomes" id="UP000784294">
    <property type="component" value="Unassembled WGS sequence"/>
</dbReference>
<sequence length="85" mass="9521">MCPRVSRRHRLRGTTWQPADMTPRKGRARQTFNRRRHGVHDQLTLSEHDCSGFAHVLAWLPGLPKSTGAHGLRVPGRDGNAACQS</sequence>
<name>A0A3S4ZY47_9PLAT</name>
<protein>
    <submittedName>
        <fullName evidence="2">Uncharacterized protein</fullName>
    </submittedName>
</protein>
<evidence type="ECO:0000313" key="3">
    <source>
        <dbReference type="Proteomes" id="UP000784294"/>
    </source>
</evidence>
<evidence type="ECO:0000256" key="1">
    <source>
        <dbReference type="SAM" id="MobiDB-lite"/>
    </source>
</evidence>
<proteinExistence type="predicted"/>
<dbReference type="AlphaFoldDB" id="A0A3S4ZY47"/>
<feature type="region of interest" description="Disordered" evidence="1">
    <location>
        <begin position="66"/>
        <end position="85"/>
    </location>
</feature>
<keyword evidence="3" id="KW-1185">Reference proteome</keyword>
<dbReference type="EMBL" id="CAAALY010022681">
    <property type="protein sequence ID" value="VEL14898.1"/>
    <property type="molecule type" value="Genomic_DNA"/>
</dbReference>
<organism evidence="2 3">
    <name type="scientific">Protopolystoma xenopodis</name>
    <dbReference type="NCBI Taxonomy" id="117903"/>
    <lineage>
        <taxon>Eukaryota</taxon>
        <taxon>Metazoa</taxon>
        <taxon>Spiralia</taxon>
        <taxon>Lophotrochozoa</taxon>
        <taxon>Platyhelminthes</taxon>
        <taxon>Monogenea</taxon>
        <taxon>Polyopisthocotylea</taxon>
        <taxon>Polystomatidea</taxon>
        <taxon>Polystomatidae</taxon>
        <taxon>Protopolystoma</taxon>
    </lineage>
</organism>